<organism evidence="2">
    <name type="scientific">Brassica napus</name>
    <name type="common">Rape</name>
    <dbReference type="NCBI Taxonomy" id="3708"/>
    <lineage>
        <taxon>Eukaryota</taxon>
        <taxon>Viridiplantae</taxon>
        <taxon>Streptophyta</taxon>
        <taxon>Embryophyta</taxon>
        <taxon>Tracheophyta</taxon>
        <taxon>Spermatophyta</taxon>
        <taxon>Magnoliopsida</taxon>
        <taxon>eudicotyledons</taxon>
        <taxon>Gunneridae</taxon>
        <taxon>Pentapetalae</taxon>
        <taxon>rosids</taxon>
        <taxon>malvids</taxon>
        <taxon>Brassicales</taxon>
        <taxon>Brassicaceae</taxon>
        <taxon>Brassiceae</taxon>
        <taxon>Brassica</taxon>
    </lineage>
</organism>
<reference evidence="2" key="1">
    <citation type="submission" date="2021-01" db="EMBL/GenBank/DDBJ databases">
        <authorList>
            <consortium name="Genoscope - CEA"/>
            <person name="William W."/>
        </authorList>
    </citation>
    <scope>NUCLEOTIDE SEQUENCE</scope>
</reference>
<feature type="region of interest" description="Disordered" evidence="1">
    <location>
        <begin position="1"/>
        <end position="76"/>
    </location>
</feature>
<dbReference type="EMBL" id="HG994370">
    <property type="protein sequence ID" value="CAF2064152.1"/>
    <property type="molecule type" value="Genomic_DNA"/>
</dbReference>
<evidence type="ECO:0000313" key="2">
    <source>
        <dbReference type="EMBL" id="CAF2064152.1"/>
    </source>
</evidence>
<accession>A0A816QX02</accession>
<sequence length="91" mass="10338">MMNKEEVGERGMSLINNEKQQLPKKEKANSGGQNPKRDVDNVESTNLKNNYKCASSGKKASRVSDDSDTKKEGKRLDPSIIRKDIYIYIYI</sequence>
<proteinExistence type="predicted"/>
<protein>
    <submittedName>
        <fullName evidence="2">(rape) hypothetical protein</fullName>
    </submittedName>
</protein>
<dbReference type="Proteomes" id="UP001295469">
    <property type="component" value="Chromosome C06"/>
</dbReference>
<name>A0A816QX02_BRANA</name>
<evidence type="ECO:0000256" key="1">
    <source>
        <dbReference type="SAM" id="MobiDB-lite"/>
    </source>
</evidence>
<gene>
    <name evidence="2" type="ORF">DARMORV10_C06P45830.1</name>
</gene>
<dbReference type="AlphaFoldDB" id="A0A816QX02"/>
<feature type="compositionally biased region" description="Polar residues" evidence="1">
    <location>
        <begin position="42"/>
        <end position="53"/>
    </location>
</feature>
<feature type="compositionally biased region" description="Basic and acidic residues" evidence="1">
    <location>
        <begin position="62"/>
        <end position="76"/>
    </location>
</feature>